<evidence type="ECO:0000313" key="3">
    <source>
        <dbReference type="Proteomes" id="UP001575105"/>
    </source>
</evidence>
<name>A0ABV4U8V3_9BACT</name>
<evidence type="ECO:0000259" key="1">
    <source>
        <dbReference type="Pfam" id="PF07589"/>
    </source>
</evidence>
<dbReference type="EMBL" id="JBGUBD010000006">
    <property type="protein sequence ID" value="MFA9478959.1"/>
    <property type="molecule type" value="Genomic_DNA"/>
</dbReference>
<evidence type="ECO:0000313" key="2">
    <source>
        <dbReference type="EMBL" id="MFA9478959.1"/>
    </source>
</evidence>
<keyword evidence="3" id="KW-1185">Reference proteome</keyword>
<dbReference type="NCBIfam" id="TIGR02595">
    <property type="entry name" value="PEP_CTERM"/>
    <property type="match status" value="1"/>
</dbReference>
<proteinExistence type="predicted"/>
<organism evidence="2 3">
    <name type="scientific">Natronomicrosphaera hydrolytica</name>
    <dbReference type="NCBI Taxonomy" id="3242702"/>
    <lineage>
        <taxon>Bacteria</taxon>
        <taxon>Pseudomonadati</taxon>
        <taxon>Planctomycetota</taxon>
        <taxon>Phycisphaerae</taxon>
        <taxon>Phycisphaerales</taxon>
        <taxon>Phycisphaeraceae</taxon>
        <taxon>Natronomicrosphaera</taxon>
    </lineage>
</organism>
<protein>
    <submittedName>
        <fullName evidence="2">PEP-CTERM sorting domain-containing protein</fullName>
    </submittedName>
</protein>
<dbReference type="Proteomes" id="UP001575105">
    <property type="component" value="Unassembled WGS sequence"/>
</dbReference>
<gene>
    <name evidence="2" type="ORF">ACERK3_11750</name>
</gene>
<dbReference type="InterPro" id="IPR013424">
    <property type="entry name" value="Ice-binding_C"/>
</dbReference>
<reference evidence="2 3" key="1">
    <citation type="submission" date="2024-08" db="EMBL/GenBank/DDBJ databases">
        <title>Whole-genome sequencing of halo(alkali)philic microorganisms from hypersaline lakes.</title>
        <authorList>
            <person name="Sorokin D.Y."/>
            <person name="Merkel A.Y."/>
            <person name="Messina E."/>
            <person name="Yakimov M."/>
        </authorList>
    </citation>
    <scope>NUCLEOTIDE SEQUENCE [LARGE SCALE GENOMIC DNA]</scope>
    <source>
        <strain evidence="2 3">AB-hyl4</strain>
    </source>
</reference>
<comment type="caution">
    <text evidence="2">The sequence shown here is derived from an EMBL/GenBank/DDBJ whole genome shotgun (WGS) entry which is preliminary data.</text>
</comment>
<dbReference type="RefSeq" id="WP_425345878.1">
    <property type="nucleotide sequence ID" value="NZ_JBGUBD010000006.1"/>
</dbReference>
<dbReference type="Pfam" id="PF07589">
    <property type="entry name" value="PEP-CTERM"/>
    <property type="match status" value="1"/>
</dbReference>
<accession>A0ABV4U8V3</accession>
<sequence length="244" mass="25869">MKLQVTQRLFPRAITLAGLGFAVVGSVFGTAAHADVIVSSDLTYLTTSRAEMTAVDDNVTVSEYTAHGNTAFSTSRTHFIRVDTAGNAARLATISDSVDNDLYGEFEITVDSGWQMNLSSLDIGMQLSRGADTESFTVHLRSSLDNFAEDIAATTLGGDGSVNVVNGSGSFDLSDAAFQALTDSVTFRMYMVTDIGSRTDGSQYVRIMPDVVLNGTVVPEPGTLGLAALGSVFVLGRCRRVRTA</sequence>
<feature type="domain" description="Ice-binding protein C-terminal" evidence="1">
    <location>
        <begin position="218"/>
        <end position="240"/>
    </location>
</feature>